<dbReference type="Gramene" id="OB01G54650.1">
    <property type="protein sequence ID" value="OB01G54650.1"/>
    <property type="gene ID" value="OB01G54650"/>
</dbReference>
<evidence type="ECO:0000256" key="1">
    <source>
        <dbReference type="ARBA" id="ARBA00008440"/>
    </source>
</evidence>
<keyword evidence="2" id="KW-0472">Membrane</keyword>
<dbReference type="Pfam" id="PF02705">
    <property type="entry name" value="K_trans"/>
    <property type="match status" value="1"/>
</dbReference>
<protein>
    <recommendedName>
        <fullName evidence="3">K+ potassium transporter integral membrane domain-containing protein</fullName>
    </recommendedName>
</protein>
<dbReference type="HOGENOM" id="CLU_1698213_0_0_1"/>
<dbReference type="Proteomes" id="UP000006038">
    <property type="component" value="Chromosome 1"/>
</dbReference>
<feature type="domain" description="K+ potassium transporter integral membrane" evidence="3">
    <location>
        <begin position="26"/>
        <end position="99"/>
    </location>
</feature>
<sequence>MAQQQQQGVAMAMMSRNPSYYSGEADLGMLPLYVYSSTFNCGGIRHTDDLLGVLSLIVYNFLLFTIINYMYIGLRANDDSDDGTFALYSLIREWRRMAEALMRAERTAEAGLGREIFSRRTGGAALGWRGCVGDAWGRNFGGERREGSSGGGLVC</sequence>
<dbReference type="PANTHER" id="PTHR30540">
    <property type="entry name" value="OSMOTIC STRESS POTASSIUM TRANSPORTER"/>
    <property type="match status" value="1"/>
</dbReference>
<dbReference type="GO" id="GO:0015079">
    <property type="term" value="F:potassium ion transmembrane transporter activity"/>
    <property type="evidence" value="ECO:0007669"/>
    <property type="project" value="InterPro"/>
</dbReference>
<reference evidence="4" key="1">
    <citation type="journal article" date="2013" name="Nat. Commun.">
        <title>Whole-genome sequencing of Oryza brachyantha reveals mechanisms underlying Oryza genome evolution.</title>
        <authorList>
            <person name="Chen J."/>
            <person name="Huang Q."/>
            <person name="Gao D."/>
            <person name="Wang J."/>
            <person name="Lang Y."/>
            <person name="Liu T."/>
            <person name="Li B."/>
            <person name="Bai Z."/>
            <person name="Luis Goicoechea J."/>
            <person name="Liang C."/>
            <person name="Chen C."/>
            <person name="Zhang W."/>
            <person name="Sun S."/>
            <person name="Liao Y."/>
            <person name="Zhang X."/>
            <person name="Yang L."/>
            <person name="Song C."/>
            <person name="Wang M."/>
            <person name="Shi J."/>
            <person name="Liu G."/>
            <person name="Liu J."/>
            <person name="Zhou H."/>
            <person name="Zhou W."/>
            <person name="Yu Q."/>
            <person name="An N."/>
            <person name="Chen Y."/>
            <person name="Cai Q."/>
            <person name="Wang B."/>
            <person name="Liu B."/>
            <person name="Min J."/>
            <person name="Huang Y."/>
            <person name="Wu H."/>
            <person name="Li Z."/>
            <person name="Zhang Y."/>
            <person name="Yin Y."/>
            <person name="Song W."/>
            <person name="Jiang J."/>
            <person name="Jackson S.A."/>
            <person name="Wing R.A."/>
            <person name="Wang J."/>
            <person name="Chen M."/>
        </authorList>
    </citation>
    <scope>NUCLEOTIDE SEQUENCE [LARGE SCALE GENOMIC DNA]</scope>
    <source>
        <strain evidence="4">cv. IRGC 101232</strain>
    </source>
</reference>
<proteinExistence type="inferred from homology"/>
<keyword evidence="5" id="KW-1185">Reference proteome</keyword>
<accession>J3L8A9</accession>
<dbReference type="EnsemblPlants" id="OB01G54650.1">
    <property type="protein sequence ID" value="OB01G54650.1"/>
    <property type="gene ID" value="OB01G54650"/>
</dbReference>
<organism evidence="4">
    <name type="scientific">Oryza brachyantha</name>
    <name type="common">malo sina</name>
    <dbReference type="NCBI Taxonomy" id="4533"/>
    <lineage>
        <taxon>Eukaryota</taxon>
        <taxon>Viridiplantae</taxon>
        <taxon>Streptophyta</taxon>
        <taxon>Embryophyta</taxon>
        <taxon>Tracheophyta</taxon>
        <taxon>Spermatophyta</taxon>
        <taxon>Magnoliopsida</taxon>
        <taxon>Liliopsida</taxon>
        <taxon>Poales</taxon>
        <taxon>Poaceae</taxon>
        <taxon>BOP clade</taxon>
        <taxon>Oryzoideae</taxon>
        <taxon>Oryzeae</taxon>
        <taxon>Oryzinae</taxon>
        <taxon>Oryza</taxon>
    </lineage>
</organism>
<feature type="transmembrane region" description="Helical" evidence="2">
    <location>
        <begin position="50"/>
        <end position="71"/>
    </location>
</feature>
<comment type="similarity">
    <text evidence="1">Belongs to the HAK/KUP transporter (TC 2.A.72.3) family.</text>
</comment>
<name>J3L8A9_ORYBR</name>
<evidence type="ECO:0000313" key="4">
    <source>
        <dbReference type="EnsemblPlants" id="OB01G54650.1"/>
    </source>
</evidence>
<evidence type="ECO:0000313" key="5">
    <source>
        <dbReference type="Proteomes" id="UP000006038"/>
    </source>
</evidence>
<keyword evidence="2" id="KW-1133">Transmembrane helix</keyword>
<dbReference type="AlphaFoldDB" id="J3L8A9"/>
<dbReference type="PANTHER" id="PTHR30540:SF24">
    <property type="entry name" value="POTASSIUM TRANSPORTER 22"/>
    <property type="match status" value="1"/>
</dbReference>
<evidence type="ECO:0000256" key="2">
    <source>
        <dbReference type="SAM" id="Phobius"/>
    </source>
</evidence>
<dbReference type="InterPro" id="IPR003855">
    <property type="entry name" value="K+_transporter"/>
</dbReference>
<dbReference type="GO" id="GO:0016020">
    <property type="term" value="C:membrane"/>
    <property type="evidence" value="ECO:0007669"/>
    <property type="project" value="InterPro"/>
</dbReference>
<keyword evidence="2" id="KW-0812">Transmembrane</keyword>
<dbReference type="InterPro" id="IPR053951">
    <property type="entry name" value="K_trans_N"/>
</dbReference>
<evidence type="ECO:0000259" key="3">
    <source>
        <dbReference type="Pfam" id="PF02705"/>
    </source>
</evidence>
<reference evidence="4" key="2">
    <citation type="submission" date="2013-04" db="UniProtKB">
        <authorList>
            <consortium name="EnsemblPlants"/>
        </authorList>
    </citation>
    <scope>IDENTIFICATION</scope>
</reference>